<dbReference type="NCBIfam" id="NF009314">
    <property type="entry name" value="PRK12674.1-2"/>
    <property type="match status" value="1"/>
</dbReference>
<reference evidence="2 3" key="1">
    <citation type="submission" date="2016-11" db="EMBL/GenBank/DDBJ databases">
        <authorList>
            <person name="Jaros S."/>
            <person name="Januszkiewicz K."/>
            <person name="Wedrychowicz H."/>
        </authorList>
    </citation>
    <scope>NUCLEOTIDE SEQUENCE [LARGE SCALE GENOMIC DNA]</scope>
    <source>
        <strain evidence="2 3">DSM 21637</strain>
    </source>
</reference>
<feature type="transmembrane region" description="Helical" evidence="1">
    <location>
        <begin position="40"/>
        <end position="59"/>
    </location>
</feature>
<dbReference type="PANTHER" id="PTHR34703">
    <property type="entry name" value="ANTIPORTER SUBUNIT MNHG2-RELATED"/>
    <property type="match status" value="1"/>
</dbReference>
<dbReference type="Proteomes" id="UP000182350">
    <property type="component" value="Unassembled WGS sequence"/>
</dbReference>
<name>A0A1K1ZH26_9GAMM</name>
<gene>
    <name evidence="2" type="ORF">SAMN02745752_02672</name>
</gene>
<dbReference type="Pfam" id="PF03334">
    <property type="entry name" value="PhaG_MnhG_YufB"/>
    <property type="match status" value="1"/>
</dbReference>
<keyword evidence="1" id="KW-0472">Membrane</keyword>
<dbReference type="RefSeq" id="WP_072326990.1">
    <property type="nucleotide sequence ID" value="NZ_FPJW01000011.1"/>
</dbReference>
<organism evidence="2 3">
    <name type="scientific">Marinospirillum alkaliphilum DSM 21637</name>
    <dbReference type="NCBI Taxonomy" id="1122209"/>
    <lineage>
        <taxon>Bacteria</taxon>
        <taxon>Pseudomonadati</taxon>
        <taxon>Pseudomonadota</taxon>
        <taxon>Gammaproteobacteria</taxon>
        <taxon>Oceanospirillales</taxon>
        <taxon>Oceanospirillaceae</taxon>
        <taxon>Marinospirillum</taxon>
    </lineage>
</organism>
<dbReference type="AlphaFoldDB" id="A0A1K1ZH26"/>
<keyword evidence="1" id="KW-0812">Transmembrane</keyword>
<protein>
    <submittedName>
        <fullName evidence="2">Multisubunit sodium/proton antiporter, MrpG subunit (TC 2.A.63.1)</fullName>
    </submittedName>
</protein>
<keyword evidence="1" id="KW-1133">Transmembrane helix</keyword>
<evidence type="ECO:0000313" key="2">
    <source>
        <dbReference type="EMBL" id="SFX73003.1"/>
    </source>
</evidence>
<evidence type="ECO:0000256" key="1">
    <source>
        <dbReference type="SAM" id="Phobius"/>
    </source>
</evidence>
<proteinExistence type="predicted"/>
<accession>A0A1K1ZH26</accession>
<dbReference type="PANTHER" id="PTHR34703:SF1">
    <property type="entry name" value="ANTIPORTER SUBUNIT MNHG2-RELATED"/>
    <property type="match status" value="1"/>
</dbReference>
<dbReference type="InterPro" id="IPR005133">
    <property type="entry name" value="PhaG_MnhG_YufB"/>
</dbReference>
<evidence type="ECO:0000313" key="3">
    <source>
        <dbReference type="Proteomes" id="UP000182350"/>
    </source>
</evidence>
<dbReference type="GO" id="GO:0015385">
    <property type="term" value="F:sodium:proton antiporter activity"/>
    <property type="evidence" value="ECO:0007669"/>
    <property type="project" value="TreeGrafter"/>
</dbReference>
<sequence length="147" mass="16154">MTEWLIMLLMLSSGFFMLLAALGILRLPDLPTRMHASTKAGALGAILVMAAAALFFTEAVVVTKAIAVILFILITAPIAAHAIGRAGYFVGVPLWEGSVKDELKSSYDPETHRLVSGLETAEELDQYRRNLDIKPRIKPKRRKNSSF</sequence>
<dbReference type="STRING" id="1122209.SAMN02745752_02672"/>
<keyword evidence="3" id="KW-1185">Reference proteome</keyword>
<dbReference type="NCBIfam" id="TIGR01300">
    <property type="entry name" value="CPA3_mnhG_phaG"/>
    <property type="match status" value="1"/>
</dbReference>
<dbReference type="EMBL" id="FPJW01000011">
    <property type="protein sequence ID" value="SFX73003.1"/>
    <property type="molecule type" value="Genomic_DNA"/>
</dbReference>
<dbReference type="OrthoDB" id="9813804at2"/>
<feature type="transmembrane region" description="Helical" evidence="1">
    <location>
        <begin position="65"/>
        <end position="84"/>
    </location>
</feature>
<feature type="transmembrane region" description="Helical" evidence="1">
    <location>
        <begin position="6"/>
        <end position="28"/>
    </location>
</feature>